<dbReference type="EMBL" id="JALJOU010000035">
    <property type="protein sequence ID" value="KAK9833539.1"/>
    <property type="molecule type" value="Genomic_DNA"/>
</dbReference>
<dbReference type="Proteomes" id="UP001445335">
    <property type="component" value="Unassembled WGS sequence"/>
</dbReference>
<dbReference type="PANTHER" id="PTHR15032">
    <property type="entry name" value="N-ACYL-PHOSPHATIDYLETHANOLAMINE-HYDROLYZING PHOSPHOLIPASE D"/>
    <property type="match status" value="1"/>
</dbReference>
<dbReference type="InterPro" id="IPR036866">
    <property type="entry name" value="RibonucZ/Hydroxyglut_hydro"/>
</dbReference>
<reference evidence="2 3" key="1">
    <citation type="journal article" date="2024" name="Nat. Commun.">
        <title>Phylogenomics reveals the evolutionary origins of lichenization in chlorophyte algae.</title>
        <authorList>
            <person name="Puginier C."/>
            <person name="Libourel C."/>
            <person name="Otte J."/>
            <person name="Skaloud P."/>
            <person name="Haon M."/>
            <person name="Grisel S."/>
            <person name="Petersen M."/>
            <person name="Berrin J.G."/>
            <person name="Delaux P.M."/>
            <person name="Dal Grande F."/>
            <person name="Keller J."/>
        </authorList>
    </citation>
    <scope>NUCLEOTIDE SEQUENCE [LARGE SCALE GENOMIC DNA]</scope>
    <source>
        <strain evidence="2 3">SAG 245.80</strain>
    </source>
</reference>
<feature type="domain" description="Metallo-beta-lactamase" evidence="1">
    <location>
        <begin position="4"/>
        <end position="69"/>
    </location>
</feature>
<evidence type="ECO:0000313" key="2">
    <source>
        <dbReference type="EMBL" id="KAK9833539.1"/>
    </source>
</evidence>
<dbReference type="Pfam" id="PF12706">
    <property type="entry name" value="Lactamase_B_2"/>
    <property type="match status" value="1"/>
</dbReference>
<dbReference type="PANTHER" id="PTHR15032:SF4">
    <property type="entry name" value="N-ACYL-PHOSPHATIDYLETHANOLAMINE-HYDROLYZING PHOSPHOLIPASE D"/>
    <property type="match status" value="1"/>
</dbReference>
<comment type="caution">
    <text evidence="2">The sequence shown here is derived from an EMBL/GenBank/DDBJ whole genome shotgun (WGS) entry which is preliminary data.</text>
</comment>
<dbReference type="GO" id="GO:0005737">
    <property type="term" value="C:cytoplasm"/>
    <property type="evidence" value="ECO:0007669"/>
    <property type="project" value="TreeGrafter"/>
</dbReference>
<sequence>MQIAPHIDAVLISHHYDHLDAASMAYLHRRFGAALAWFVPPGLRKWFARCGIAHARELDWWQQAPLGDQGA</sequence>
<protein>
    <recommendedName>
        <fullName evidence="1">Metallo-beta-lactamase domain-containing protein</fullName>
    </recommendedName>
</protein>
<evidence type="ECO:0000313" key="3">
    <source>
        <dbReference type="Proteomes" id="UP001445335"/>
    </source>
</evidence>
<accession>A0AAW1RIA2</accession>
<evidence type="ECO:0000259" key="1">
    <source>
        <dbReference type="Pfam" id="PF12706"/>
    </source>
</evidence>
<organism evidence="2 3">
    <name type="scientific">Elliptochloris bilobata</name>
    <dbReference type="NCBI Taxonomy" id="381761"/>
    <lineage>
        <taxon>Eukaryota</taxon>
        <taxon>Viridiplantae</taxon>
        <taxon>Chlorophyta</taxon>
        <taxon>core chlorophytes</taxon>
        <taxon>Trebouxiophyceae</taxon>
        <taxon>Trebouxiophyceae incertae sedis</taxon>
        <taxon>Elliptochloris clade</taxon>
        <taxon>Elliptochloris</taxon>
    </lineage>
</organism>
<name>A0AAW1RIA2_9CHLO</name>
<dbReference type="Gene3D" id="3.60.15.10">
    <property type="entry name" value="Ribonuclease Z/Hydroxyacylglutathione hydrolase-like"/>
    <property type="match status" value="1"/>
</dbReference>
<keyword evidence="3" id="KW-1185">Reference proteome</keyword>
<proteinExistence type="predicted"/>
<dbReference type="InterPro" id="IPR001279">
    <property type="entry name" value="Metallo-B-lactamas"/>
</dbReference>
<dbReference type="SUPFAM" id="SSF56281">
    <property type="entry name" value="Metallo-hydrolase/oxidoreductase"/>
    <property type="match status" value="1"/>
</dbReference>
<dbReference type="AlphaFoldDB" id="A0AAW1RIA2"/>
<gene>
    <name evidence="2" type="ORF">WJX81_003029</name>
</gene>